<feature type="transmembrane region" description="Helical" evidence="2">
    <location>
        <begin position="20"/>
        <end position="48"/>
    </location>
</feature>
<evidence type="ECO:0000256" key="2">
    <source>
        <dbReference type="SAM" id="Phobius"/>
    </source>
</evidence>
<evidence type="ECO:0000313" key="3">
    <source>
        <dbReference type="EMBL" id="OPX46197.1"/>
    </source>
</evidence>
<dbReference type="Proteomes" id="UP000191554">
    <property type="component" value="Unassembled WGS sequence"/>
</dbReference>
<keyword evidence="2" id="KW-1133">Transmembrane helix</keyword>
<reference evidence="3 4" key="1">
    <citation type="submission" date="2017-03" db="EMBL/GenBank/DDBJ databases">
        <title>Genome sequence of Clostridium hungatei DSM 14427.</title>
        <authorList>
            <person name="Poehlein A."/>
            <person name="Daniel R."/>
        </authorList>
    </citation>
    <scope>NUCLEOTIDE SEQUENCE [LARGE SCALE GENOMIC DNA]</scope>
    <source>
        <strain evidence="3 4">DSM 14427</strain>
    </source>
</reference>
<dbReference type="STRING" id="48256.CLHUN_00130"/>
<keyword evidence="2" id="KW-0472">Membrane</keyword>
<comment type="caution">
    <text evidence="3">The sequence shown here is derived from an EMBL/GenBank/DDBJ whole genome shotgun (WGS) entry which is preliminary data.</text>
</comment>
<dbReference type="RefSeq" id="WP_080062523.1">
    <property type="nucleotide sequence ID" value="NZ_MZGX01000001.1"/>
</dbReference>
<organism evidence="3 4">
    <name type="scientific">Ruminiclostridium hungatei</name>
    <name type="common">Clostridium hungatei</name>
    <dbReference type="NCBI Taxonomy" id="48256"/>
    <lineage>
        <taxon>Bacteria</taxon>
        <taxon>Bacillati</taxon>
        <taxon>Bacillota</taxon>
        <taxon>Clostridia</taxon>
        <taxon>Eubacteriales</taxon>
        <taxon>Oscillospiraceae</taxon>
        <taxon>Ruminiclostridium</taxon>
    </lineage>
</organism>
<evidence type="ECO:0000256" key="1">
    <source>
        <dbReference type="SAM" id="MobiDB-lite"/>
    </source>
</evidence>
<evidence type="ECO:0000313" key="4">
    <source>
        <dbReference type="Proteomes" id="UP000191554"/>
    </source>
</evidence>
<dbReference type="EMBL" id="MZGX01000001">
    <property type="protein sequence ID" value="OPX46197.1"/>
    <property type="molecule type" value="Genomic_DNA"/>
</dbReference>
<gene>
    <name evidence="3" type="ORF">CLHUN_00130</name>
</gene>
<sequence>MFEKMIICQQNRLLDVAGGGLLLALAAGIPLLLVILVIAAVIIAVVLINKSAGKDNKNAKVHLTQKDHEDNKDSQIKKKTEAEQ</sequence>
<feature type="region of interest" description="Disordered" evidence="1">
    <location>
        <begin position="58"/>
        <end position="84"/>
    </location>
</feature>
<keyword evidence="2" id="KW-0812">Transmembrane</keyword>
<dbReference type="AlphaFoldDB" id="A0A1V4SSI1"/>
<proteinExistence type="predicted"/>
<protein>
    <submittedName>
        <fullName evidence="3">Uncharacterized protein</fullName>
    </submittedName>
</protein>
<keyword evidence="4" id="KW-1185">Reference proteome</keyword>
<accession>A0A1V4SSI1</accession>
<name>A0A1V4SSI1_RUMHU</name>